<feature type="region of interest" description="Disordered" evidence="2">
    <location>
        <begin position="645"/>
        <end position="731"/>
    </location>
</feature>
<keyword evidence="4" id="KW-1185">Reference proteome</keyword>
<feature type="region of interest" description="Disordered" evidence="2">
    <location>
        <begin position="428"/>
        <end position="454"/>
    </location>
</feature>
<keyword evidence="1" id="KW-0175">Coiled coil</keyword>
<feature type="coiled-coil region" evidence="1">
    <location>
        <begin position="500"/>
        <end position="556"/>
    </location>
</feature>
<proteinExistence type="predicted"/>
<feature type="compositionally biased region" description="Basic and acidic residues" evidence="2">
    <location>
        <begin position="340"/>
        <end position="352"/>
    </location>
</feature>
<organism evidence="3 4">
    <name type="scientific">Durusdinium trenchii</name>
    <dbReference type="NCBI Taxonomy" id="1381693"/>
    <lineage>
        <taxon>Eukaryota</taxon>
        <taxon>Sar</taxon>
        <taxon>Alveolata</taxon>
        <taxon>Dinophyceae</taxon>
        <taxon>Suessiales</taxon>
        <taxon>Symbiodiniaceae</taxon>
        <taxon>Durusdinium</taxon>
    </lineage>
</organism>
<gene>
    <name evidence="3" type="ORF">SCF082_LOCUS48984</name>
</gene>
<dbReference type="EMBL" id="CAXAMM010042462">
    <property type="protein sequence ID" value="CAK9105051.1"/>
    <property type="molecule type" value="Genomic_DNA"/>
</dbReference>
<keyword evidence="3" id="KW-0808">Transferase</keyword>
<sequence>MASPLLPARWQREPAYFPEVKSLNLSDPFQAEPIVSTRAVAAVSPLPVTARKLSVGATAGRCPSCLALQTPDSVWCRLCGHRLAEVPDGISDGVRIRALEAELESLRALHLEEVLGLQEALEKRRKEQEVLRLELEARQKMQHAGDQTLDQSLQQQRSLHETIANQEQSLKRFSTQVEDLSQQLAVSRRENELMRADLEKQRLELQEQLRRHSQLSQSEASRASQLMKEDFQKQSAELQALLKRNQELEKLASEHKSAADSHAGRAQLLQSGYESRIHEHKSDFEGRLQEQHSAHERRVREMQTDWESRMKEQQAEAQRRLTEQAAHYERRLRQLEAEKEEHKGLFHQHQSESKSTIQQLQSESQRRLDEQQSGHERRIDELQTHSEGRLRELQSDHEGRFHAQRADYEGRLRELQSEHEGRFQKLSAEHEGRVRELQSDHEGRFHAQRADHEGQLRALQTDYEGQLRDSEGRLKDSEGRLQELRLGYEERLQELQSDYEGRLREEQADSESRLRQLEADSESHLRQLEADCAGRLKELEAECEGRVQRIQEEAQAQARAFQLREQMLRARCKLLQASCFRLWWCLKPDSPNLDLLEMAESAPQEVDLVPCQRMPLPADWRSILQFQARLFHSFAEARQRSKLPVARVARPVSPPASPKRLSPKQGPSRPKVAGSAGGTGGSERAASPQTSGYNVRPSLASIFRRRSPSPEGSRSKRQGSSRSFSPPRWRI</sequence>
<evidence type="ECO:0000313" key="4">
    <source>
        <dbReference type="Proteomes" id="UP001642464"/>
    </source>
</evidence>
<accession>A0ABP0RZ57</accession>
<name>A0ABP0RZ57_9DINO</name>
<evidence type="ECO:0000313" key="3">
    <source>
        <dbReference type="EMBL" id="CAK9105051.1"/>
    </source>
</evidence>
<feature type="compositionally biased region" description="Basic and acidic residues" evidence="2">
    <location>
        <begin position="364"/>
        <end position="401"/>
    </location>
</feature>
<reference evidence="3 4" key="1">
    <citation type="submission" date="2024-02" db="EMBL/GenBank/DDBJ databases">
        <authorList>
            <person name="Chen Y."/>
            <person name="Shah S."/>
            <person name="Dougan E. K."/>
            <person name="Thang M."/>
            <person name="Chan C."/>
        </authorList>
    </citation>
    <scope>NUCLEOTIDE SEQUENCE [LARGE SCALE GENOMIC DNA]</scope>
</reference>
<keyword evidence="3" id="KW-0418">Kinase</keyword>
<feature type="compositionally biased region" description="Polar residues" evidence="2">
    <location>
        <begin position="353"/>
        <end position="363"/>
    </location>
</feature>
<evidence type="ECO:0000256" key="1">
    <source>
        <dbReference type="SAM" id="Coils"/>
    </source>
</evidence>
<feature type="region of interest" description="Disordered" evidence="2">
    <location>
        <begin position="209"/>
        <end position="231"/>
    </location>
</feature>
<feature type="region of interest" description="Disordered" evidence="2">
    <location>
        <begin position="278"/>
        <end position="321"/>
    </location>
</feature>
<comment type="caution">
    <text evidence="3">The sequence shown here is derived from an EMBL/GenBank/DDBJ whole genome shotgun (WGS) entry which is preliminary data.</text>
</comment>
<protein>
    <submittedName>
        <fullName evidence="3">RB1-inducible coiled-coil protein 1 (Coiled-coil-forming protein 1) (FAK family kinase-interacting protein of 200 kDa) (FIP200) (LaXp180)</fullName>
    </submittedName>
</protein>
<dbReference type="GO" id="GO:0016301">
    <property type="term" value="F:kinase activity"/>
    <property type="evidence" value="ECO:0007669"/>
    <property type="project" value="UniProtKB-KW"/>
</dbReference>
<evidence type="ECO:0000256" key="2">
    <source>
        <dbReference type="SAM" id="MobiDB-lite"/>
    </source>
</evidence>
<feature type="region of interest" description="Disordered" evidence="2">
    <location>
        <begin position="340"/>
        <end position="401"/>
    </location>
</feature>
<dbReference type="Proteomes" id="UP001642464">
    <property type="component" value="Unassembled WGS sequence"/>
</dbReference>